<dbReference type="AlphaFoldDB" id="A0AAV4VTL4"/>
<dbReference type="Proteomes" id="UP001054945">
    <property type="component" value="Unassembled WGS sequence"/>
</dbReference>
<reference evidence="1 2" key="1">
    <citation type="submission" date="2021-06" db="EMBL/GenBank/DDBJ databases">
        <title>Caerostris extrusa draft genome.</title>
        <authorList>
            <person name="Kono N."/>
            <person name="Arakawa K."/>
        </authorList>
    </citation>
    <scope>NUCLEOTIDE SEQUENCE [LARGE SCALE GENOMIC DNA]</scope>
</reference>
<accession>A0AAV4VTL4</accession>
<sequence length="104" mass="11871">MFCLDKKKKENNLKQSPGVINDTHLCGVPQVPFRRVKDSGSLDYGTALPSSERRFHSFYLTFPSGSDCGYDSRAHNVRPPECLHFRPNFPRVPFLMARHNSFGI</sequence>
<protein>
    <submittedName>
        <fullName evidence="1">Uncharacterized protein</fullName>
    </submittedName>
</protein>
<proteinExistence type="predicted"/>
<comment type="caution">
    <text evidence="1">The sequence shown here is derived from an EMBL/GenBank/DDBJ whole genome shotgun (WGS) entry which is preliminary data.</text>
</comment>
<keyword evidence="2" id="KW-1185">Reference proteome</keyword>
<evidence type="ECO:0000313" key="1">
    <source>
        <dbReference type="EMBL" id="GIY73156.1"/>
    </source>
</evidence>
<evidence type="ECO:0000313" key="2">
    <source>
        <dbReference type="Proteomes" id="UP001054945"/>
    </source>
</evidence>
<dbReference type="EMBL" id="BPLR01015038">
    <property type="protein sequence ID" value="GIY73156.1"/>
    <property type="molecule type" value="Genomic_DNA"/>
</dbReference>
<gene>
    <name evidence="1" type="ORF">CEXT_187361</name>
</gene>
<name>A0AAV4VTL4_CAEEX</name>
<organism evidence="1 2">
    <name type="scientific">Caerostris extrusa</name>
    <name type="common">Bark spider</name>
    <name type="synonym">Caerostris bankana</name>
    <dbReference type="NCBI Taxonomy" id="172846"/>
    <lineage>
        <taxon>Eukaryota</taxon>
        <taxon>Metazoa</taxon>
        <taxon>Ecdysozoa</taxon>
        <taxon>Arthropoda</taxon>
        <taxon>Chelicerata</taxon>
        <taxon>Arachnida</taxon>
        <taxon>Araneae</taxon>
        <taxon>Araneomorphae</taxon>
        <taxon>Entelegynae</taxon>
        <taxon>Araneoidea</taxon>
        <taxon>Araneidae</taxon>
        <taxon>Caerostris</taxon>
    </lineage>
</organism>